<dbReference type="InterPro" id="IPR019292">
    <property type="entry name" value="McrC"/>
</dbReference>
<gene>
    <name evidence="1" type="ORF">SAMN05192581_101439</name>
</gene>
<dbReference type="Pfam" id="PF10117">
    <property type="entry name" value="McrBC"/>
    <property type="match status" value="1"/>
</dbReference>
<keyword evidence="1" id="KW-0378">Hydrolase</keyword>
<dbReference type="PANTHER" id="PTHR38733:SF1">
    <property type="entry name" value="TYPE IV METHYL-DIRECTED RESTRICTION ENZYME ECOKMCRBC"/>
    <property type="match status" value="1"/>
</dbReference>
<name>A0A1G6G4Z5_BACOV</name>
<dbReference type="GO" id="GO:0004519">
    <property type="term" value="F:endonuclease activity"/>
    <property type="evidence" value="ECO:0007669"/>
    <property type="project" value="UniProtKB-KW"/>
</dbReference>
<accession>A0A1G6G4Z5</accession>
<dbReference type="AlphaFoldDB" id="A0A1G6G4Z5"/>
<dbReference type="PANTHER" id="PTHR38733">
    <property type="entry name" value="PROTEIN MCRC"/>
    <property type="match status" value="1"/>
</dbReference>
<evidence type="ECO:0000313" key="1">
    <source>
        <dbReference type="EMBL" id="SDB76875.1"/>
    </source>
</evidence>
<dbReference type="Proteomes" id="UP000183670">
    <property type="component" value="Unassembled WGS sequence"/>
</dbReference>
<keyword evidence="1" id="KW-0255">Endonuclease</keyword>
<proteinExistence type="predicted"/>
<keyword evidence="1" id="KW-0540">Nuclease</keyword>
<evidence type="ECO:0000313" key="2">
    <source>
        <dbReference type="Proteomes" id="UP000183670"/>
    </source>
</evidence>
<dbReference type="EMBL" id="FMYE01000014">
    <property type="protein sequence ID" value="SDB76875.1"/>
    <property type="molecule type" value="Genomic_DNA"/>
</dbReference>
<protein>
    <submittedName>
        <fullName evidence="1">5-methylcytosine-specific restriction endonuclease McrBC, regulatory subunit McrC</fullName>
    </submittedName>
</protein>
<dbReference type="RefSeq" id="WP_081353353.1">
    <property type="nucleotide sequence ID" value="NZ_FMYE01000014.1"/>
</dbReference>
<reference evidence="1 2" key="1">
    <citation type="submission" date="2016-10" db="EMBL/GenBank/DDBJ databases">
        <authorList>
            <person name="de Groot N.N."/>
        </authorList>
    </citation>
    <scope>NUCLEOTIDE SEQUENCE [LARGE SCALE GENOMIC DNA]</scope>
    <source>
        <strain evidence="1 2">NLAE-zl-C500</strain>
    </source>
</reference>
<sequence>MTMHKIQISDNCYPGKLLQDCIESENKDIESVAQIAKDISIFSGRQLDQLIQENSNLLVFPQNINAFNDEIEELQICSYDNQSKCISTGNMMGFVGAGQTLMRISSRFDNNINDYFLHYMLQKVFCPHIVNLKHTSTQENIFDFLLYLFPYYLNQALSQGLYKEYKKFEYNDCKIKGNINIQKHLNQNIPFCGLIAYNTREYSYDNKITQLVRHTIEYIKRSFLGKNILQSKETDDNIRQIINSTPTYSIWDRHKVLISNSKRLNHPYFTKYCILQQLCIRILRHEEIKYGNDKDKVYGILFDGSWLWEEYLNTILKKCNFIHPRNKAILKNEKQPIYLFEDNTYDRYPDFYKNKEMIIDAKYKHLGGKIERNDIHQIISYMHVLSANTAALAYPNCKSRSAYTAIGKLNGLGGNIGLLNLQIPDNCKTYFDFVSNIEIQENLFVEAVLNSVQSTVK</sequence>
<organism evidence="1 2">
    <name type="scientific">Bacteroides ovatus</name>
    <dbReference type="NCBI Taxonomy" id="28116"/>
    <lineage>
        <taxon>Bacteria</taxon>
        <taxon>Pseudomonadati</taxon>
        <taxon>Bacteroidota</taxon>
        <taxon>Bacteroidia</taxon>
        <taxon>Bacteroidales</taxon>
        <taxon>Bacteroidaceae</taxon>
        <taxon>Bacteroides</taxon>
    </lineage>
</organism>